<dbReference type="SUPFAM" id="SSF54768">
    <property type="entry name" value="dsRNA-binding domain-like"/>
    <property type="match status" value="2"/>
</dbReference>
<evidence type="ECO:0000313" key="9">
    <source>
        <dbReference type="EMBL" id="KAA8495400.1"/>
    </source>
</evidence>
<dbReference type="PROSITE" id="PS50142">
    <property type="entry name" value="RNASE_3_2"/>
    <property type="match status" value="1"/>
</dbReference>
<dbReference type="GO" id="GO:0010468">
    <property type="term" value="P:regulation of gene expression"/>
    <property type="evidence" value="ECO:0007669"/>
    <property type="project" value="TreeGrafter"/>
</dbReference>
<feature type="region of interest" description="Disordered" evidence="6">
    <location>
        <begin position="399"/>
        <end position="418"/>
    </location>
</feature>
<proteinExistence type="predicted"/>
<feature type="domain" description="DRBM" evidence="7">
    <location>
        <begin position="242"/>
        <end position="308"/>
    </location>
</feature>
<dbReference type="InterPro" id="IPR036389">
    <property type="entry name" value="RNase_III_sf"/>
</dbReference>
<dbReference type="GO" id="GO:0005634">
    <property type="term" value="C:nucleus"/>
    <property type="evidence" value="ECO:0007669"/>
    <property type="project" value="TreeGrafter"/>
</dbReference>
<dbReference type="GO" id="GO:0006396">
    <property type="term" value="P:RNA processing"/>
    <property type="evidence" value="ECO:0007669"/>
    <property type="project" value="InterPro"/>
</dbReference>
<evidence type="ECO:0000259" key="8">
    <source>
        <dbReference type="PROSITE" id="PS50142"/>
    </source>
</evidence>
<dbReference type="CDD" id="cd00593">
    <property type="entry name" value="RIBOc"/>
    <property type="match status" value="1"/>
</dbReference>
<accession>A0A5J4YWR8</accession>
<dbReference type="EMBL" id="VRMN01000003">
    <property type="protein sequence ID" value="KAA8495400.1"/>
    <property type="molecule type" value="Genomic_DNA"/>
</dbReference>
<dbReference type="InterPro" id="IPR000999">
    <property type="entry name" value="RNase_III_dom"/>
</dbReference>
<dbReference type="PANTHER" id="PTHR11207:SF0">
    <property type="entry name" value="RIBONUCLEASE 3"/>
    <property type="match status" value="1"/>
</dbReference>
<dbReference type="Pfam" id="PF00035">
    <property type="entry name" value="dsrm"/>
    <property type="match status" value="2"/>
</dbReference>
<evidence type="ECO:0000259" key="7">
    <source>
        <dbReference type="PROSITE" id="PS50137"/>
    </source>
</evidence>
<evidence type="ECO:0000256" key="4">
    <source>
        <dbReference type="ARBA" id="ARBA00022884"/>
    </source>
</evidence>
<evidence type="ECO:0000313" key="10">
    <source>
        <dbReference type="Proteomes" id="UP000324585"/>
    </source>
</evidence>
<dbReference type="Gene3D" id="3.30.160.20">
    <property type="match status" value="2"/>
</dbReference>
<dbReference type="Proteomes" id="UP000324585">
    <property type="component" value="Unassembled WGS sequence"/>
</dbReference>
<dbReference type="InterPro" id="IPR014720">
    <property type="entry name" value="dsRBD_dom"/>
</dbReference>
<dbReference type="Pfam" id="PF14622">
    <property type="entry name" value="Ribonucleas_3_3"/>
    <property type="match status" value="1"/>
</dbReference>
<dbReference type="OrthoDB" id="67027at2759"/>
<dbReference type="SMART" id="SM00535">
    <property type="entry name" value="RIBOc"/>
    <property type="match status" value="1"/>
</dbReference>
<dbReference type="SUPFAM" id="SSF69065">
    <property type="entry name" value="RNase III domain-like"/>
    <property type="match status" value="1"/>
</dbReference>
<dbReference type="GO" id="GO:0003725">
    <property type="term" value="F:double-stranded RNA binding"/>
    <property type="evidence" value="ECO:0007669"/>
    <property type="project" value="TreeGrafter"/>
</dbReference>
<keyword evidence="2" id="KW-0255">Endonuclease</keyword>
<dbReference type="Gene3D" id="1.10.1520.10">
    <property type="entry name" value="Ribonuclease III domain"/>
    <property type="match status" value="1"/>
</dbReference>
<comment type="caution">
    <text evidence="9">The sequence shown here is derived from an EMBL/GenBank/DDBJ whole genome shotgun (WGS) entry which is preliminary data.</text>
</comment>
<dbReference type="OMA" id="FKVECAY"/>
<keyword evidence="1" id="KW-0540">Nuclease</keyword>
<feature type="domain" description="RNase III" evidence="8">
    <location>
        <begin position="67"/>
        <end position="213"/>
    </location>
</feature>
<dbReference type="SMART" id="SM00358">
    <property type="entry name" value="DSRM"/>
    <property type="match status" value="2"/>
</dbReference>
<protein>
    <submittedName>
        <fullName evidence="9">Ribonuclease 3</fullName>
    </submittedName>
</protein>
<name>A0A5J4YWR8_PORPP</name>
<evidence type="ECO:0000256" key="5">
    <source>
        <dbReference type="PROSITE-ProRule" id="PRU00266"/>
    </source>
</evidence>
<gene>
    <name evidence="9" type="ORF">FVE85_1555</name>
</gene>
<dbReference type="GO" id="GO:0004525">
    <property type="term" value="F:ribonuclease III activity"/>
    <property type="evidence" value="ECO:0007669"/>
    <property type="project" value="InterPro"/>
</dbReference>
<organism evidence="9 10">
    <name type="scientific">Porphyridium purpureum</name>
    <name type="common">Red alga</name>
    <name type="synonym">Porphyridium cruentum</name>
    <dbReference type="NCBI Taxonomy" id="35688"/>
    <lineage>
        <taxon>Eukaryota</taxon>
        <taxon>Rhodophyta</taxon>
        <taxon>Bangiophyceae</taxon>
        <taxon>Porphyridiales</taxon>
        <taxon>Porphyridiaceae</taxon>
        <taxon>Porphyridium</taxon>
    </lineage>
</organism>
<keyword evidence="3" id="KW-0378">Hydrolase</keyword>
<keyword evidence="4 5" id="KW-0694">RNA-binding</keyword>
<dbReference type="PANTHER" id="PTHR11207">
    <property type="entry name" value="RIBONUCLEASE III"/>
    <property type="match status" value="1"/>
</dbReference>
<dbReference type="AlphaFoldDB" id="A0A5J4YWR8"/>
<evidence type="ECO:0000256" key="2">
    <source>
        <dbReference type="ARBA" id="ARBA00022759"/>
    </source>
</evidence>
<feature type="domain" description="DRBM" evidence="7">
    <location>
        <begin position="326"/>
        <end position="396"/>
    </location>
</feature>
<keyword evidence="10" id="KW-1185">Reference proteome</keyword>
<sequence length="418" mass="47455">MRQTWPVLKRSHVFWCSSPNGYSRWRGKASRRGIRFYTSFKFPRKPDLVPLDWSSIMSEFGEEREFIIQFESRLGVKFHRRELLFEAFTHRSVWDLEVWQNVIPHERQSYENLECMGDAILRAAVLNELFEHGSKCISSSDKDHWLFFNPSWLTTNLGQLVQAATLADVGSDLELARGIMVKPHIMNDTRGTKQKIIRDVLEAVVGALHLDQGFDVTKRVVGQWMKERVSTLPLDVQDTVTDPKGLVLEIFGQDAVKWFVARVGGPDHEPFFGAHLRLDGEEVAVGVGKSKLKAQEVAAMSLLQDRAKQGWEKEFKPKLPHEMQKHPVAFVNSFFAKQYAGQMPKYVCLGKSGDPRIPTFSVSVQMMGTEIARGSASSKHKAKVEAALEVARGLHQHGPDWISSKLDEKPIPTSKQHP</sequence>
<evidence type="ECO:0000256" key="6">
    <source>
        <dbReference type="SAM" id="MobiDB-lite"/>
    </source>
</evidence>
<evidence type="ECO:0000256" key="1">
    <source>
        <dbReference type="ARBA" id="ARBA00022722"/>
    </source>
</evidence>
<reference evidence="10" key="1">
    <citation type="journal article" date="2019" name="Nat. Commun.">
        <title>Expansion of phycobilisome linker gene families in mesophilic red algae.</title>
        <authorList>
            <person name="Lee J."/>
            <person name="Kim D."/>
            <person name="Bhattacharya D."/>
            <person name="Yoon H.S."/>
        </authorList>
    </citation>
    <scope>NUCLEOTIDE SEQUENCE [LARGE SCALE GENOMIC DNA]</scope>
    <source>
        <strain evidence="10">CCMP 1328</strain>
    </source>
</reference>
<evidence type="ECO:0000256" key="3">
    <source>
        <dbReference type="ARBA" id="ARBA00022801"/>
    </source>
</evidence>
<dbReference type="PROSITE" id="PS50137">
    <property type="entry name" value="DS_RBD"/>
    <property type="match status" value="2"/>
</dbReference>